<keyword evidence="2" id="KW-1185">Reference proteome</keyword>
<accession>A0A0H4IPE1</accession>
<dbReference type="GeneID" id="65066729"/>
<reference evidence="1 2" key="1">
    <citation type="submission" date="2015-05" db="EMBL/GenBank/DDBJ databases">
        <authorList>
            <person name="Liu X."/>
            <person name="Tong Y."/>
            <person name="Huang Y."/>
            <person name="Fan H."/>
            <person name="An X."/>
            <person name="Mi Z."/>
            <person name="Zhang Z."/>
        </authorList>
    </citation>
    <scope>NUCLEOTIDE SEQUENCE [LARGE SCALE GENOMIC DNA]</scope>
</reference>
<evidence type="ECO:0000313" key="1">
    <source>
        <dbReference type="EMBL" id="AKO61620.1"/>
    </source>
</evidence>
<dbReference type="Proteomes" id="UP000224291">
    <property type="component" value="Segment"/>
</dbReference>
<dbReference type="EMBL" id="KR560069">
    <property type="protein sequence ID" value="AKO61620.1"/>
    <property type="molecule type" value="Genomic_DNA"/>
</dbReference>
<dbReference type="KEGG" id="vg:65066729"/>
<protein>
    <submittedName>
        <fullName evidence="1">Uncharacterized protein</fullName>
    </submittedName>
</protein>
<sequence>MKKTTAWFGYGTQEKYHAAKPYVALYKSIQPCKFKGRHTVGSFRFASDEERSGFIARNGGTLLAVRHCPTSRGFEGIAEEAYPHYILD</sequence>
<proteinExistence type="predicted"/>
<evidence type="ECO:0000313" key="2">
    <source>
        <dbReference type="Proteomes" id="UP000224291"/>
    </source>
</evidence>
<dbReference type="RefSeq" id="YP_010077813.1">
    <property type="nucleotide sequence ID" value="NC_054952.1"/>
</dbReference>
<name>A0A0H4IPE1_9CAUD</name>
<organism evidence="1 2">
    <name type="scientific">Stenotrophomonas phage IME-SM1</name>
    <dbReference type="NCBI Taxonomy" id="1654717"/>
    <lineage>
        <taxon>Viruses</taxon>
        <taxon>Duplodnaviria</taxon>
        <taxon>Heunggongvirae</taxon>
        <taxon>Uroviricota</taxon>
        <taxon>Caudoviricetes</taxon>
        <taxon>Menderavirus</taxon>
        <taxon>Menderavirus IMESM1</taxon>
    </lineage>
</organism>